<proteinExistence type="predicted"/>
<accession>A0AB72ZFL1</accession>
<reference evidence="1 2" key="1">
    <citation type="submission" date="2012-05" db="EMBL/GenBank/DDBJ databases">
        <title>Genome sequence of Yersinia Pestis PY-08.</title>
        <authorList>
            <person name="Santana-Cruz I."/>
            <person name="Sengamalay N."/>
            <person name="McCracken C."/>
            <person name="Daugherty S.C."/>
            <person name="Maroo A."/>
            <person name="Vara P.G."/>
            <person name="Tallon L.J."/>
            <person name="Sadzewicz L."/>
            <person name="Vinetz J.M."/>
            <person name="Cespedes Zambrano M.J."/>
            <person name="Fraser-Liggett C.M."/>
            <person name="Tettelin H."/>
        </authorList>
    </citation>
    <scope>NUCLEOTIDE SEQUENCE [LARGE SCALE GENOMIC DNA]</scope>
    <source>
        <strain evidence="1 2">PY-08</strain>
    </source>
</reference>
<dbReference type="Proteomes" id="UP000003231">
    <property type="component" value="Unassembled WGS sequence"/>
</dbReference>
<evidence type="ECO:0000313" key="2">
    <source>
        <dbReference type="Proteomes" id="UP000003231"/>
    </source>
</evidence>
<dbReference type="EMBL" id="AKRT01000384">
    <property type="protein sequence ID" value="EIR15703.1"/>
    <property type="molecule type" value="Genomic_DNA"/>
</dbReference>
<dbReference type="AlphaFoldDB" id="A0AB72ZFL1"/>
<evidence type="ECO:0000313" key="1">
    <source>
        <dbReference type="EMBL" id="EIR15703.1"/>
    </source>
</evidence>
<sequence length="39" mass="4386">MSGVLLLFINIILAEIKEQDIPFLLDVVVVLATMPMTWV</sequence>
<protein>
    <submittedName>
        <fullName evidence="1">Uncharacterized protein</fullName>
    </submittedName>
</protein>
<name>A0AB72ZFL1_YERPE</name>
<organism evidence="1 2">
    <name type="scientific">Yersinia pestis PY-08</name>
    <dbReference type="NCBI Taxonomy" id="992134"/>
    <lineage>
        <taxon>Bacteria</taxon>
        <taxon>Pseudomonadati</taxon>
        <taxon>Pseudomonadota</taxon>
        <taxon>Gammaproteobacteria</taxon>
        <taxon>Enterobacterales</taxon>
        <taxon>Yersiniaceae</taxon>
        <taxon>Yersinia</taxon>
    </lineage>
</organism>
<comment type="caution">
    <text evidence="1">The sequence shown here is derived from an EMBL/GenBank/DDBJ whole genome shotgun (WGS) entry which is preliminary data.</text>
</comment>
<gene>
    <name evidence="1" type="ORF">YPPY08_3423</name>
</gene>